<dbReference type="Proteomes" id="UP000019222">
    <property type="component" value="Chromosome"/>
</dbReference>
<dbReference type="AlphaFoldDB" id="W5Y359"/>
<proteinExistence type="predicted"/>
<dbReference type="InterPro" id="IPR002575">
    <property type="entry name" value="Aminoglycoside_PTrfase"/>
</dbReference>
<dbReference type="EMBL" id="CP004353">
    <property type="protein sequence ID" value="AHI23305.1"/>
    <property type="molecule type" value="Genomic_DNA"/>
</dbReference>
<dbReference type="Pfam" id="PF01636">
    <property type="entry name" value="APH"/>
    <property type="match status" value="1"/>
</dbReference>
<dbReference type="PATRIC" id="fig|1224164.3.peg.1939"/>
<name>W5Y359_9CORY</name>
<reference evidence="2 3" key="1">
    <citation type="submission" date="2013-02" db="EMBL/GenBank/DDBJ databases">
        <title>The complete genome sequence of Corynebacterium vitaeruminis DSM 20294.</title>
        <authorList>
            <person name="Ruckert C."/>
            <person name="Albersmeier A."/>
            <person name="Kalinowski J."/>
        </authorList>
    </citation>
    <scope>NUCLEOTIDE SEQUENCE [LARGE SCALE GENOMIC DNA]</scope>
    <source>
        <strain evidence="3">ATCC 10234</strain>
    </source>
</reference>
<dbReference type="Gene3D" id="3.90.1200.10">
    <property type="match status" value="1"/>
</dbReference>
<dbReference type="SUPFAM" id="SSF56112">
    <property type="entry name" value="Protein kinase-like (PK-like)"/>
    <property type="match status" value="1"/>
</dbReference>
<feature type="domain" description="Aminoglycoside phosphotransferase" evidence="1">
    <location>
        <begin position="40"/>
        <end position="257"/>
    </location>
</feature>
<dbReference type="HOGENOM" id="CLU_029675_0_0_11"/>
<sequence length="303" mass="32655">MKNPYSPAEFPALIAQVMGGRVPANIEAHGLPTGAASSIVPISGEQTNFSFIVDDETIWKFYADLPDGEGQEVRIGHALRAFVPPFVGHLSLGGRTLCVVTRFLPGAKDLWELRGAPLLSSLTPALGSSLGSIHAQLVDAFGSHAATGADLRARLNERLRGLRARTNLLEPFAADAQAAYEAVGSLGTIATQAIHGDLHLGQILLSGDDLYYLDFEGEPGATDSPVDSPLRDVAGLIRSFHYAGLDFDLSAFCPAYEEASGMPLDADLLRAYLIDRFCYEVGYELDHRPEWVNVPLDSARFVF</sequence>
<gene>
    <name evidence="2" type="ORF">B843_09600</name>
</gene>
<accession>W5Y359</accession>
<dbReference type="STRING" id="1224164.B843_09600"/>
<dbReference type="RefSeq" id="WP_025253316.1">
    <property type="nucleotide sequence ID" value="NZ_CP004353.1"/>
</dbReference>
<evidence type="ECO:0000313" key="3">
    <source>
        <dbReference type="Proteomes" id="UP000019222"/>
    </source>
</evidence>
<keyword evidence="3" id="KW-1185">Reference proteome</keyword>
<organism evidence="2 3">
    <name type="scientific">Corynebacterium vitaeruminis DSM 20294</name>
    <dbReference type="NCBI Taxonomy" id="1224164"/>
    <lineage>
        <taxon>Bacteria</taxon>
        <taxon>Bacillati</taxon>
        <taxon>Actinomycetota</taxon>
        <taxon>Actinomycetes</taxon>
        <taxon>Mycobacteriales</taxon>
        <taxon>Corynebacteriaceae</taxon>
        <taxon>Corynebacterium</taxon>
    </lineage>
</organism>
<dbReference type="eggNOG" id="COG3281">
    <property type="taxonomic scope" value="Bacteria"/>
</dbReference>
<dbReference type="InterPro" id="IPR011009">
    <property type="entry name" value="Kinase-like_dom_sf"/>
</dbReference>
<evidence type="ECO:0000313" key="2">
    <source>
        <dbReference type="EMBL" id="AHI23305.1"/>
    </source>
</evidence>
<evidence type="ECO:0000259" key="1">
    <source>
        <dbReference type="Pfam" id="PF01636"/>
    </source>
</evidence>
<protein>
    <recommendedName>
        <fullName evidence="1">Aminoglycoside phosphotransferase domain-containing protein</fullName>
    </recommendedName>
</protein>
<dbReference type="KEGG" id="cvt:B843_09600"/>